<evidence type="ECO:0000313" key="3">
    <source>
        <dbReference type="EMBL" id="EAY31323.1"/>
    </source>
</evidence>
<dbReference type="InterPro" id="IPR025660">
    <property type="entry name" value="Pept_his_AS"/>
</dbReference>
<gene>
    <name evidence="3" type="ORF">M23134_04156</name>
</gene>
<sequence>MKLKYALFLVVVGFISPNILYAQQFDYGLGVKIDEEGYNKVKLAHVSRGDFKALPSKVSLKKYCPTPGNQGKTGTCVAWSSTYGARTIIYAMEKGITNRQKITKLAFSPSFIYNQIREKGDKLCKSGTYVYDAMYKLKKQGAMPLQDFAFDCSRMPQPADKAKASKYRIKDYQRLFFSSAKNKVAMVKKSIAEGNPVVVAMKIGFTFTYAKKVYRDPAPANARRGGHAMVVVGYDDKKQAFELMNSWGTKWGDGGFVYYHYESFQKYCAQAYEMIPFSPVLISDDMLGKDIPKATISGTVVFKQYLKETEVFKDMRATKVGNSYQMLNAYTEGDSFQMVITNNQRIHVYALNFDGTNKCFKLFPFAGDVLEAYHQQARGTKISSIKNHKRAKTIIPHEDNVIELDDTKGLDYFCVLFARKSLSIDRIMLAIEKATGTFEQRLSKALGNQAALPKEIKMEQSMINFKAKTNKVIVPVVVRMRHQ</sequence>
<dbReference type="PANTHER" id="PTHR12411">
    <property type="entry name" value="CYSTEINE PROTEASE FAMILY C1-RELATED"/>
    <property type="match status" value="1"/>
</dbReference>
<accession>A1ZE15</accession>
<dbReference type="eggNOG" id="COG4870">
    <property type="taxonomic scope" value="Bacteria"/>
</dbReference>
<dbReference type="Pfam" id="PF00112">
    <property type="entry name" value="Peptidase_C1"/>
    <property type="match status" value="1"/>
</dbReference>
<evidence type="ECO:0000313" key="4">
    <source>
        <dbReference type="Proteomes" id="UP000004095"/>
    </source>
</evidence>
<dbReference type="EMBL" id="AAWS01000003">
    <property type="protein sequence ID" value="EAY31323.1"/>
    <property type="molecule type" value="Genomic_DNA"/>
</dbReference>
<dbReference type="GO" id="GO:0006508">
    <property type="term" value="P:proteolysis"/>
    <property type="evidence" value="ECO:0007669"/>
    <property type="project" value="UniProtKB-KW"/>
</dbReference>
<dbReference type="GO" id="GO:0008234">
    <property type="term" value="F:cysteine-type peptidase activity"/>
    <property type="evidence" value="ECO:0007669"/>
    <property type="project" value="InterPro"/>
</dbReference>
<dbReference type="CDD" id="cd02619">
    <property type="entry name" value="Peptidase_C1"/>
    <property type="match status" value="1"/>
</dbReference>
<dbReference type="PROSITE" id="PS00639">
    <property type="entry name" value="THIOL_PROTEASE_HIS"/>
    <property type="match status" value="1"/>
</dbReference>
<keyword evidence="4" id="KW-1185">Reference proteome</keyword>
<dbReference type="InterPro" id="IPR013128">
    <property type="entry name" value="Peptidase_C1A"/>
</dbReference>
<protein>
    <submittedName>
        <fullName evidence="3">Cysteine protease, putative</fullName>
    </submittedName>
</protein>
<dbReference type="SMART" id="SM00645">
    <property type="entry name" value="Pept_C1"/>
    <property type="match status" value="1"/>
</dbReference>
<dbReference type="Gene3D" id="3.90.70.10">
    <property type="entry name" value="Cysteine proteinases"/>
    <property type="match status" value="1"/>
</dbReference>
<dbReference type="Proteomes" id="UP000004095">
    <property type="component" value="Unassembled WGS sequence"/>
</dbReference>
<organism evidence="3 4">
    <name type="scientific">Microscilla marina ATCC 23134</name>
    <dbReference type="NCBI Taxonomy" id="313606"/>
    <lineage>
        <taxon>Bacteria</taxon>
        <taxon>Pseudomonadati</taxon>
        <taxon>Bacteroidota</taxon>
        <taxon>Cytophagia</taxon>
        <taxon>Cytophagales</taxon>
        <taxon>Microscillaceae</taxon>
        <taxon>Microscilla</taxon>
    </lineage>
</organism>
<proteinExistence type="inferred from homology"/>
<dbReference type="AlphaFoldDB" id="A1ZE15"/>
<comment type="caution">
    <text evidence="3">The sequence shown here is derived from an EMBL/GenBank/DDBJ whole genome shotgun (WGS) entry which is preliminary data.</text>
</comment>
<comment type="similarity">
    <text evidence="1">Belongs to the peptidase C1 family.</text>
</comment>
<name>A1ZE15_MICM2</name>
<evidence type="ECO:0000259" key="2">
    <source>
        <dbReference type="SMART" id="SM00645"/>
    </source>
</evidence>
<dbReference type="InterPro" id="IPR000668">
    <property type="entry name" value="Peptidase_C1A_C"/>
</dbReference>
<dbReference type="InterPro" id="IPR038765">
    <property type="entry name" value="Papain-like_cys_pep_sf"/>
</dbReference>
<dbReference type="OrthoDB" id="3648721at2"/>
<evidence type="ECO:0000256" key="1">
    <source>
        <dbReference type="ARBA" id="ARBA00008455"/>
    </source>
</evidence>
<keyword evidence="3" id="KW-0645">Protease</keyword>
<dbReference type="RefSeq" id="WP_002693898.1">
    <property type="nucleotide sequence ID" value="NZ_AAWS01000003.1"/>
</dbReference>
<reference evidence="3 4" key="1">
    <citation type="submission" date="2007-01" db="EMBL/GenBank/DDBJ databases">
        <authorList>
            <person name="Haygood M."/>
            <person name="Podell S."/>
            <person name="Anderson C."/>
            <person name="Hopkinson B."/>
            <person name="Roe K."/>
            <person name="Barbeau K."/>
            <person name="Gaasterland T."/>
            <person name="Ferriera S."/>
            <person name="Johnson J."/>
            <person name="Kravitz S."/>
            <person name="Beeson K."/>
            <person name="Sutton G."/>
            <person name="Rogers Y.-H."/>
            <person name="Friedman R."/>
            <person name="Frazier M."/>
            <person name="Venter J.C."/>
        </authorList>
    </citation>
    <scope>NUCLEOTIDE SEQUENCE [LARGE SCALE GENOMIC DNA]</scope>
    <source>
        <strain evidence="3 4">ATCC 23134</strain>
    </source>
</reference>
<keyword evidence="3" id="KW-0378">Hydrolase</keyword>
<feature type="domain" description="Peptidase C1A papain C-terminal" evidence="2">
    <location>
        <begin position="54"/>
        <end position="278"/>
    </location>
</feature>
<dbReference type="SUPFAM" id="SSF54001">
    <property type="entry name" value="Cysteine proteinases"/>
    <property type="match status" value="1"/>
</dbReference>